<keyword evidence="2" id="KW-1185">Reference proteome</keyword>
<accession>A0A0L7LKU4</accession>
<dbReference type="EMBL" id="JTDY01000802">
    <property type="protein sequence ID" value="KOB75826.1"/>
    <property type="molecule type" value="Genomic_DNA"/>
</dbReference>
<dbReference type="Proteomes" id="UP000037510">
    <property type="component" value="Unassembled WGS sequence"/>
</dbReference>
<sequence length="202" mass="23167">MKRVDSNSSLDLHRLPRCPFVGNLGIDLPSDRLEGGMVYAMDLETLADSLKQYQISEQSEAPEEIPPETILDLDYKQKIHKWPKLQLSKIPAIFLHKPAKLDDHVQKILSMRIKFYQPTLGQNNTKISCVSHNDHKSLIKYFEKKNLPYHTHGNPAKRKMKVVIRGLPPDTNPDKVKAELKSLAVPENWHHALYKGKDDDSE</sequence>
<protein>
    <submittedName>
        <fullName evidence="1">Gag-like protein</fullName>
    </submittedName>
</protein>
<evidence type="ECO:0000313" key="2">
    <source>
        <dbReference type="Proteomes" id="UP000037510"/>
    </source>
</evidence>
<comment type="caution">
    <text evidence="1">The sequence shown here is derived from an EMBL/GenBank/DDBJ whole genome shotgun (WGS) entry which is preliminary data.</text>
</comment>
<dbReference type="AlphaFoldDB" id="A0A0L7LKU4"/>
<name>A0A0L7LKU4_OPEBR</name>
<gene>
    <name evidence="1" type="ORF">OBRU01_06724</name>
</gene>
<organism evidence="1 2">
    <name type="scientific">Operophtera brumata</name>
    <name type="common">Winter moth</name>
    <name type="synonym">Phalaena brumata</name>
    <dbReference type="NCBI Taxonomy" id="104452"/>
    <lineage>
        <taxon>Eukaryota</taxon>
        <taxon>Metazoa</taxon>
        <taxon>Ecdysozoa</taxon>
        <taxon>Arthropoda</taxon>
        <taxon>Hexapoda</taxon>
        <taxon>Insecta</taxon>
        <taxon>Pterygota</taxon>
        <taxon>Neoptera</taxon>
        <taxon>Endopterygota</taxon>
        <taxon>Lepidoptera</taxon>
        <taxon>Glossata</taxon>
        <taxon>Ditrysia</taxon>
        <taxon>Geometroidea</taxon>
        <taxon>Geometridae</taxon>
        <taxon>Larentiinae</taxon>
        <taxon>Operophtera</taxon>
    </lineage>
</organism>
<proteinExistence type="predicted"/>
<reference evidence="1 2" key="1">
    <citation type="journal article" date="2015" name="Genome Biol. Evol.">
        <title>The genome of winter moth (Operophtera brumata) provides a genomic perspective on sexual dimorphism and phenology.</title>
        <authorList>
            <person name="Derks M.F."/>
            <person name="Smit S."/>
            <person name="Salis L."/>
            <person name="Schijlen E."/>
            <person name="Bossers A."/>
            <person name="Mateman C."/>
            <person name="Pijl A.S."/>
            <person name="de Ridder D."/>
            <person name="Groenen M.A."/>
            <person name="Visser M.E."/>
            <person name="Megens H.J."/>
        </authorList>
    </citation>
    <scope>NUCLEOTIDE SEQUENCE [LARGE SCALE GENOMIC DNA]</scope>
    <source>
        <strain evidence="1">WM2013NL</strain>
        <tissue evidence="1">Head and thorax</tissue>
    </source>
</reference>
<evidence type="ECO:0000313" key="1">
    <source>
        <dbReference type="EMBL" id="KOB75826.1"/>
    </source>
</evidence>